<dbReference type="OrthoDB" id="9801086at2"/>
<dbReference type="CDD" id="cd01048">
    <property type="entry name" value="Ferritin_like_AB2"/>
    <property type="match status" value="1"/>
</dbReference>
<evidence type="ECO:0000313" key="3">
    <source>
        <dbReference type="Proteomes" id="UP000198405"/>
    </source>
</evidence>
<sequence length="337" mass="38607">MKKVLTGIIGSLIVAGGLTSYSAAANKTVSTMPGRGPAYISTLSKEPLSVREKRDLLFMREEEKLARDVYQSLYEMWNIPVFRNIAKSEQRHMDMIKLLIDKYGLQDPVEITGDKRGVFKNKRLQSLYRKLVKKGSKSLIDALEVGATIEDLDIKDLHEALKDTDNQDIRAVYQNLMKGSRNHMRAFTRILRRYGIEYKPQYISEKEYLSIVNSKHEIGVVYSGNGKAVNPFQIITLEGKIIKVYQRKGYGNRKVVWWAAKVKTDSGNIEVAIAPVWLYSSIDLKIGEKVTVTGYVPPFWRINNINGIMACTIETEKGVKYNLRDCNRFNKRLRFNR</sequence>
<proteinExistence type="predicted"/>
<dbReference type="Gene3D" id="1.20.1260.10">
    <property type="match status" value="1"/>
</dbReference>
<dbReference type="Proteomes" id="UP000198405">
    <property type="component" value="Unassembled WGS sequence"/>
</dbReference>
<dbReference type="RefSeq" id="WP_089322401.1">
    <property type="nucleotide sequence ID" value="NZ_FZOB01000002.1"/>
</dbReference>
<dbReference type="SUPFAM" id="SSF47240">
    <property type="entry name" value="Ferritin-like"/>
    <property type="match status" value="1"/>
</dbReference>
<dbReference type="InterPro" id="IPR019243">
    <property type="entry name" value="DUF2202"/>
</dbReference>
<keyword evidence="3" id="KW-1185">Reference proteome</keyword>
<evidence type="ECO:0000313" key="2">
    <source>
        <dbReference type="EMBL" id="SNR65103.1"/>
    </source>
</evidence>
<gene>
    <name evidence="2" type="ORF">SAMN06265340_10246</name>
</gene>
<evidence type="ECO:0000259" key="1">
    <source>
        <dbReference type="Pfam" id="PF09968"/>
    </source>
</evidence>
<reference evidence="3" key="1">
    <citation type="submission" date="2017-06" db="EMBL/GenBank/DDBJ databases">
        <authorList>
            <person name="Varghese N."/>
            <person name="Submissions S."/>
        </authorList>
    </citation>
    <scope>NUCLEOTIDE SEQUENCE [LARGE SCALE GENOMIC DNA]</scope>
    <source>
        <strain evidence="3">DSM 15668</strain>
    </source>
</reference>
<dbReference type="EMBL" id="FZOB01000002">
    <property type="protein sequence ID" value="SNR65103.1"/>
    <property type="molecule type" value="Genomic_DNA"/>
</dbReference>
<dbReference type="InterPro" id="IPR012347">
    <property type="entry name" value="Ferritin-like"/>
</dbReference>
<dbReference type="AlphaFoldDB" id="A0A238Y377"/>
<accession>A0A238Y377</accession>
<protein>
    <recommendedName>
        <fullName evidence="1">DUF2202 domain-containing protein</fullName>
    </recommendedName>
</protein>
<feature type="domain" description="DUF2202" evidence="1">
    <location>
        <begin position="52"/>
        <end position="214"/>
    </location>
</feature>
<name>A0A238Y377_9BACT</name>
<organism evidence="2 3">
    <name type="scientific">Desulfurobacterium atlanticum</name>
    <dbReference type="NCBI Taxonomy" id="240169"/>
    <lineage>
        <taxon>Bacteria</taxon>
        <taxon>Pseudomonadati</taxon>
        <taxon>Aquificota</taxon>
        <taxon>Aquificia</taxon>
        <taxon>Desulfurobacteriales</taxon>
        <taxon>Desulfurobacteriaceae</taxon>
        <taxon>Desulfurobacterium</taxon>
    </lineage>
</organism>
<dbReference type="Pfam" id="PF09968">
    <property type="entry name" value="DUF2202"/>
    <property type="match status" value="1"/>
</dbReference>
<dbReference type="InterPro" id="IPR009078">
    <property type="entry name" value="Ferritin-like_SF"/>
</dbReference>